<dbReference type="InterPro" id="IPR027417">
    <property type="entry name" value="P-loop_NTPase"/>
</dbReference>
<dbReference type="Gene3D" id="3.40.50.300">
    <property type="entry name" value="P-loop containing nucleotide triphosphate hydrolases"/>
    <property type="match status" value="1"/>
</dbReference>
<gene>
    <name evidence="2" type="ORF">G3I74_04840</name>
</gene>
<dbReference type="EMBL" id="JAAGSC010000036">
    <property type="protein sequence ID" value="NDY95051.1"/>
    <property type="molecule type" value="Genomic_DNA"/>
</dbReference>
<comment type="caution">
    <text evidence="2">The sequence shown here is derived from an EMBL/GenBank/DDBJ whole genome shotgun (WGS) entry which is preliminary data.</text>
</comment>
<sequence>MCSIVTIANQKGGAGKTTVTMGVAGTLGLRGHKVLVVDADLQATASRWACAADEGQPFPVAVTGLAAAGAKLHREVRKFLNDYDYVLIDTPPAMESSAPQSALLVSDLVLVPVIPSPADLWSAQGILAIIEGARVVNESLRAFLVPNMVTHTVLGRESVEALAEFGLGVTETSLGHRTAYREAAIEGNTIQGLGKRAKSAISEIEALCDRVMAELE</sequence>
<dbReference type="PANTHER" id="PTHR13696">
    <property type="entry name" value="P-LOOP CONTAINING NUCLEOSIDE TRIPHOSPHATE HYDROLASE"/>
    <property type="match status" value="1"/>
</dbReference>
<dbReference type="InterPro" id="IPR050678">
    <property type="entry name" value="DNA_Partitioning_ATPase"/>
</dbReference>
<keyword evidence="3" id="KW-1185">Reference proteome</keyword>
<dbReference type="PIRSF" id="PIRSF009320">
    <property type="entry name" value="Nuc_binding_HP_1000"/>
    <property type="match status" value="1"/>
</dbReference>
<reference evidence="2 3" key="1">
    <citation type="submission" date="2020-02" db="EMBL/GenBank/DDBJ databases">
        <authorList>
            <person name="Zhang X.-Y."/>
        </authorList>
    </citation>
    <scope>NUCLEOTIDE SEQUENCE [LARGE SCALE GENOMIC DNA]</scope>
    <source>
        <strain evidence="2 3">C33</strain>
    </source>
</reference>
<protein>
    <submittedName>
        <fullName evidence="2">AAA family ATPase</fullName>
    </submittedName>
</protein>
<accession>A0A845V496</accession>
<evidence type="ECO:0000259" key="1">
    <source>
        <dbReference type="Pfam" id="PF01656"/>
    </source>
</evidence>
<dbReference type="InterPro" id="IPR048089">
    <property type="entry name" value="McdA"/>
</dbReference>
<dbReference type="PANTHER" id="PTHR13696:SF96">
    <property type="entry name" value="COBQ_COBB_MIND_PARA NUCLEOTIDE BINDING DOMAIN-CONTAINING PROTEIN"/>
    <property type="match status" value="1"/>
</dbReference>
<name>A0A845V496_9GAMM</name>
<dbReference type="Pfam" id="PF01656">
    <property type="entry name" value="CbiA"/>
    <property type="match status" value="1"/>
</dbReference>
<evidence type="ECO:0000313" key="2">
    <source>
        <dbReference type="EMBL" id="NDY95051.1"/>
    </source>
</evidence>
<organism evidence="2 3">
    <name type="scientific">Wenzhouxiangella limi</name>
    <dbReference type="NCBI Taxonomy" id="2707351"/>
    <lineage>
        <taxon>Bacteria</taxon>
        <taxon>Pseudomonadati</taxon>
        <taxon>Pseudomonadota</taxon>
        <taxon>Gammaproteobacteria</taxon>
        <taxon>Chromatiales</taxon>
        <taxon>Wenzhouxiangellaceae</taxon>
        <taxon>Wenzhouxiangella</taxon>
    </lineage>
</organism>
<feature type="domain" description="CobQ/CobB/MinD/ParA nucleotide binding" evidence="1">
    <location>
        <begin position="5"/>
        <end position="189"/>
    </location>
</feature>
<dbReference type="AlphaFoldDB" id="A0A845V496"/>
<dbReference type="NCBIfam" id="NF041546">
    <property type="entry name" value="ParA_partition"/>
    <property type="match status" value="1"/>
</dbReference>
<dbReference type="SUPFAM" id="SSF52540">
    <property type="entry name" value="P-loop containing nucleoside triphosphate hydrolases"/>
    <property type="match status" value="1"/>
</dbReference>
<dbReference type="Proteomes" id="UP000484885">
    <property type="component" value="Unassembled WGS sequence"/>
</dbReference>
<dbReference type="InterPro" id="IPR002586">
    <property type="entry name" value="CobQ/CobB/MinD/ParA_Nub-bd_dom"/>
</dbReference>
<evidence type="ECO:0000313" key="3">
    <source>
        <dbReference type="Proteomes" id="UP000484885"/>
    </source>
</evidence>
<dbReference type="CDD" id="cd02042">
    <property type="entry name" value="ParAB_family"/>
    <property type="match status" value="1"/>
</dbReference>
<proteinExistence type="predicted"/>